<keyword evidence="10" id="KW-1185">Reference proteome</keyword>
<feature type="domain" description="ABC transmembrane type-1" evidence="8">
    <location>
        <begin position="72"/>
        <end position="284"/>
    </location>
</feature>
<dbReference type="Pfam" id="PF00528">
    <property type="entry name" value="BPD_transp_1"/>
    <property type="match status" value="1"/>
</dbReference>
<dbReference type="RefSeq" id="WP_378138797.1">
    <property type="nucleotide sequence ID" value="NZ_JBHSMI010000056.1"/>
</dbReference>
<dbReference type="InterPro" id="IPR051393">
    <property type="entry name" value="ABC_transporter_permease"/>
</dbReference>
<dbReference type="PROSITE" id="PS50928">
    <property type="entry name" value="ABC_TM1"/>
    <property type="match status" value="1"/>
</dbReference>
<organism evidence="9 10">
    <name type="scientific">Cohnella soli</name>
    <dbReference type="NCBI Taxonomy" id="425005"/>
    <lineage>
        <taxon>Bacteria</taxon>
        <taxon>Bacillati</taxon>
        <taxon>Bacillota</taxon>
        <taxon>Bacilli</taxon>
        <taxon>Bacillales</taxon>
        <taxon>Paenibacillaceae</taxon>
        <taxon>Cohnella</taxon>
    </lineage>
</organism>
<keyword evidence="3" id="KW-1003">Cell membrane</keyword>
<keyword evidence="6 7" id="KW-0472">Membrane</keyword>
<name>A0ABW0HZM0_9BACL</name>
<dbReference type="CDD" id="cd06261">
    <property type="entry name" value="TM_PBP2"/>
    <property type="match status" value="1"/>
</dbReference>
<protein>
    <submittedName>
        <fullName evidence="9">Carbohydrate ABC transporter permease</fullName>
    </submittedName>
</protein>
<dbReference type="PANTHER" id="PTHR30193">
    <property type="entry name" value="ABC TRANSPORTER PERMEASE PROTEIN"/>
    <property type="match status" value="1"/>
</dbReference>
<evidence type="ECO:0000256" key="2">
    <source>
        <dbReference type="ARBA" id="ARBA00022448"/>
    </source>
</evidence>
<evidence type="ECO:0000256" key="1">
    <source>
        <dbReference type="ARBA" id="ARBA00004651"/>
    </source>
</evidence>
<evidence type="ECO:0000313" key="10">
    <source>
        <dbReference type="Proteomes" id="UP001596113"/>
    </source>
</evidence>
<dbReference type="EMBL" id="JBHSMI010000056">
    <property type="protein sequence ID" value="MFC5406705.1"/>
    <property type="molecule type" value="Genomic_DNA"/>
</dbReference>
<reference evidence="10" key="1">
    <citation type="journal article" date="2019" name="Int. J. Syst. Evol. Microbiol.">
        <title>The Global Catalogue of Microorganisms (GCM) 10K type strain sequencing project: providing services to taxonomists for standard genome sequencing and annotation.</title>
        <authorList>
            <consortium name="The Broad Institute Genomics Platform"/>
            <consortium name="The Broad Institute Genome Sequencing Center for Infectious Disease"/>
            <person name="Wu L."/>
            <person name="Ma J."/>
        </authorList>
    </citation>
    <scope>NUCLEOTIDE SEQUENCE [LARGE SCALE GENOMIC DNA]</scope>
    <source>
        <strain evidence="10">CGMCC 1.18575</strain>
    </source>
</reference>
<evidence type="ECO:0000256" key="5">
    <source>
        <dbReference type="ARBA" id="ARBA00022989"/>
    </source>
</evidence>
<dbReference type="PANTHER" id="PTHR30193:SF37">
    <property type="entry name" value="INNER MEMBRANE ABC TRANSPORTER PERMEASE PROTEIN YCJO"/>
    <property type="match status" value="1"/>
</dbReference>
<feature type="transmembrane region" description="Helical" evidence="7">
    <location>
        <begin position="157"/>
        <end position="180"/>
    </location>
</feature>
<feature type="transmembrane region" description="Helical" evidence="7">
    <location>
        <begin position="216"/>
        <end position="236"/>
    </location>
</feature>
<dbReference type="Proteomes" id="UP001596113">
    <property type="component" value="Unassembled WGS sequence"/>
</dbReference>
<evidence type="ECO:0000259" key="8">
    <source>
        <dbReference type="PROSITE" id="PS50928"/>
    </source>
</evidence>
<feature type="transmembrane region" description="Helical" evidence="7">
    <location>
        <begin position="110"/>
        <end position="130"/>
    </location>
</feature>
<dbReference type="Gene3D" id="1.10.3720.10">
    <property type="entry name" value="MetI-like"/>
    <property type="match status" value="1"/>
</dbReference>
<dbReference type="InterPro" id="IPR035906">
    <property type="entry name" value="MetI-like_sf"/>
</dbReference>
<accession>A0ABW0HZM0</accession>
<comment type="caution">
    <text evidence="9">The sequence shown here is derived from an EMBL/GenBank/DDBJ whole genome shotgun (WGS) entry which is preliminary data.</text>
</comment>
<dbReference type="InterPro" id="IPR000515">
    <property type="entry name" value="MetI-like"/>
</dbReference>
<evidence type="ECO:0000256" key="4">
    <source>
        <dbReference type="ARBA" id="ARBA00022692"/>
    </source>
</evidence>
<evidence type="ECO:0000256" key="6">
    <source>
        <dbReference type="ARBA" id="ARBA00023136"/>
    </source>
</evidence>
<evidence type="ECO:0000256" key="3">
    <source>
        <dbReference type="ARBA" id="ARBA00022475"/>
    </source>
</evidence>
<gene>
    <name evidence="9" type="ORF">ACFPOF_28575</name>
</gene>
<evidence type="ECO:0000256" key="7">
    <source>
        <dbReference type="RuleBase" id="RU363032"/>
    </source>
</evidence>
<comment type="similarity">
    <text evidence="7">Belongs to the binding-protein-dependent transport system permease family.</text>
</comment>
<feature type="transmembrane region" description="Helical" evidence="7">
    <location>
        <begin position="76"/>
        <end position="98"/>
    </location>
</feature>
<comment type="subcellular location">
    <subcellularLocation>
        <location evidence="1 7">Cell membrane</location>
        <topology evidence="1 7">Multi-pass membrane protein</topology>
    </subcellularLocation>
</comment>
<evidence type="ECO:0000313" key="9">
    <source>
        <dbReference type="EMBL" id="MFC5406705.1"/>
    </source>
</evidence>
<dbReference type="SUPFAM" id="SSF161098">
    <property type="entry name" value="MetI-like"/>
    <property type="match status" value="1"/>
</dbReference>
<feature type="transmembrane region" description="Helical" evidence="7">
    <location>
        <begin position="12"/>
        <end position="34"/>
    </location>
</feature>
<sequence>MKLSSFRGQEERAAFLFILPAVISLALFTFYPMFNALIISFKDYRLINPHSNFIGWTNYRNLLTDSKFLESLGHSFHFAIVVIPVQTALALVMALLVYKKSYVSGLFRTSYFIPVVIAMGVASTLFKLIYNYDYGLLNNVLHTLGISPVAFLSDEKVALYGVILLCMWKTAGFFMIVFIAGLNGIPADLYEAAEVDGATRLQQFIRITLPLLRRTMAFVIIITTMDSIKISGPVFIMTGGGPADSTTTAVYYIYRTAFEQMDMGYGAAAAFILFIIVMVISIIQLRLLRSDVEY</sequence>
<feature type="transmembrane region" description="Helical" evidence="7">
    <location>
        <begin position="265"/>
        <end position="288"/>
    </location>
</feature>
<keyword evidence="2 7" id="KW-0813">Transport</keyword>
<keyword evidence="5 7" id="KW-1133">Transmembrane helix</keyword>
<keyword evidence="4 7" id="KW-0812">Transmembrane</keyword>
<proteinExistence type="inferred from homology"/>